<keyword evidence="1" id="KW-0812">Transmembrane</keyword>
<name>A0ABV8UL43_9PROT</name>
<proteinExistence type="predicted"/>
<dbReference type="PANTHER" id="PTHR32063">
    <property type="match status" value="1"/>
</dbReference>
<feature type="transmembrane region" description="Helical" evidence="1">
    <location>
        <begin position="336"/>
        <end position="353"/>
    </location>
</feature>
<dbReference type="PANTHER" id="PTHR32063:SF0">
    <property type="entry name" value="SWARMING MOTILITY PROTEIN SWRC"/>
    <property type="match status" value="1"/>
</dbReference>
<feature type="transmembrane region" description="Helical" evidence="1">
    <location>
        <begin position="383"/>
        <end position="407"/>
    </location>
</feature>
<organism evidence="2 3">
    <name type="scientific">Fodinicurvata halophila</name>
    <dbReference type="NCBI Taxonomy" id="1419723"/>
    <lineage>
        <taxon>Bacteria</taxon>
        <taxon>Pseudomonadati</taxon>
        <taxon>Pseudomonadota</taxon>
        <taxon>Alphaproteobacteria</taxon>
        <taxon>Rhodospirillales</taxon>
        <taxon>Rhodovibrionaceae</taxon>
        <taxon>Fodinicurvata</taxon>
    </lineage>
</organism>
<keyword evidence="1" id="KW-0472">Membrane</keyword>
<dbReference type="InterPro" id="IPR001036">
    <property type="entry name" value="Acrflvin-R"/>
</dbReference>
<evidence type="ECO:0000313" key="2">
    <source>
        <dbReference type="EMBL" id="MFC4351178.1"/>
    </source>
</evidence>
<keyword evidence="3" id="KW-1185">Reference proteome</keyword>
<dbReference type="Gene3D" id="3.30.2090.10">
    <property type="entry name" value="Multidrug efflux transporter AcrB TolC docking domain, DN and DC subdomains"/>
    <property type="match status" value="2"/>
</dbReference>
<feature type="transmembrane region" description="Helical" evidence="1">
    <location>
        <begin position="358"/>
        <end position="377"/>
    </location>
</feature>
<dbReference type="SUPFAM" id="SSF82714">
    <property type="entry name" value="Multidrug efflux transporter AcrB TolC docking domain, DN and DC subdomains"/>
    <property type="match status" value="2"/>
</dbReference>
<feature type="transmembrane region" description="Helical" evidence="1">
    <location>
        <begin position="916"/>
        <end position="939"/>
    </location>
</feature>
<feature type="transmembrane region" description="Helical" evidence="1">
    <location>
        <begin position="968"/>
        <end position="988"/>
    </location>
</feature>
<feature type="transmembrane region" description="Helical" evidence="1">
    <location>
        <begin position="460"/>
        <end position="482"/>
    </location>
</feature>
<protein>
    <submittedName>
        <fullName evidence="2">Efflux RND transporter permease subunit</fullName>
    </submittedName>
</protein>
<reference evidence="3" key="1">
    <citation type="journal article" date="2019" name="Int. J. Syst. Evol. Microbiol.">
        <title>The Global Catalogue of Microorganisms (GCM) 10K type strain sequencing project: providing services to taxonomists for standard genome sequencing and annotation.</title>
        <authorList>
            <consortium name="The Broad Institute Genomics Platform"/>
            <consortium name="The Broad Institute Genome Sequencing Center for Infectious Disease"/>
            <person name="Wu L."/>
            <person name="Ma J."/>
        </authorList>
    </citation>
    <scope>NUCLEOTIDE SEQUENCE [LARGE SCALE GENOMIC DNA]</scope>
    <source>
        <strain evidence="3">CECT 8472</strain>
    </source>
</reference>
<dbReference type="Gene3D" id="1.20.1640.10">
    <property type="entry name" value="Multidrug efflux transporter AcrB transmembrane domain"/>
    <property type="match status" value="2"/>
</dbReference>
<dbReference type="PRINTS" id="PR00702">
    <property type="entry name" value="ACRIFLAVINRP"/>
</dbReference>
<feature type="transmembrane region" description="Helical" evidence="1">
    <location>
        <begin position="889"/>
        <end position="910"/>
    </location>
</feature>
<dbReference type="Pfam" id="PF00873">
    <property type="entry name" value="ACR_tran"/>
    <property type="match status" value="1"/>
</dbReference>
<comment type="caution">
    <text evidence="2">The sequence shown here is derived from an EMBL/GenBank/DDBJ whole genome shotgun (WGS) entry which is preliminary data.</text>
</comment>
<dbReference type="SUPFAM" id="SSF82866">
    <property type="entry name" value="Multidrug efflux transporter AcrB transmembrane domain"/>
    <property type="match status" value="2"/>
</dbReference>
<gene>
    <name evidence="2" type="ORF">ACFOW6_06425</name>
</gene>
<dbReference type="Gene3D" id="3.30.70.1440">
    <property type="entry name" value="Multidrug efflux transporter AcrB pore domain"/>
    <property type="match status" value="1"/>
</dbReference>
<evidence type="ECO:0000313" key="3">
    <source>
        <dbReference type="Proteomes" id="UP001595799"/>
    </source>
</evidence>
<feature type="transmembrane region" description="Helical" evidence="1">
    <location>
        <begin position="533"/>
        <end position="551"/>
    </location>
</feature>
<feature type="transmembrane region" description="Helical" evidence="1">
    <location>
        <begin position="865"/>
        <end position="882"/>
    </location>
</feature>
<dbReference type="InterPro" id="IPR027463">
    <property type="entry name" value="AcrB_DN_DC_subdom"/>
</dbReference>
<sequence>MKALINAALTHSRTIVATLVLLLLAGFYTYVTIPKEAEPDVNIPIIYVSLIQTGISPEDAERLLVKPMEQELSSVEGVKEMRSTAFLGGGFVLLEFEAGFNVDEAMADVREQSDIARAELPEDAEEPRVSEVNLSLFPILVVTLSGDVQERTLLQIARRLQDNLEGLPNVLEAEIGGDRDELIELLVDPMMIDSYALDAQQVLQSVDRSNRVVAAGEMDTGAGRFPIKVPGLFESNEDILNMPVKTSGDSVVTFDDIGSLRPTFVDPSDIVRVNGKPALAIEISKRTGTNIIETIEQVKAVVDQSRQAWPEGIQVNYNQDKSTDIRTMLSDLQNNVLTAVLLVMIVIVAAMGLRSAGLVGVAIPGSFLTGMLVLGLLGFTVNIVVLFSLILAVGMLVDGAIVVTEYADRKMVEGLPREEAYALASKRMAWPIIASTATTLSAFLPLVFWPGTVGEFMKYLPITLLATLTASLLMALIFIPVLGSRFGKPGETASTKKMRALSSGDRKDLETLGGPTGRYINFLRRALRHPGKVLLAAVVVLFAAQASYAAFGKGVEFFPEVEPDNLSVWVHGRGNMSIHERDELVAGVEEEILQLAEEKGEFHSIYTQTLTTAGRQDDSEPQDLIGRIQLEFVDWFARRSANEIISDLRQRTADIPGISVEFRKQEAGPPVGKPVQIRVSSQDPSRIEPVIDRIVGAMRDIGGFVDLEDGKPLPGIEWEMTVDRAQAAKFGADVTLVGSYVQMATKGLEIGTYRTDESDEEIDIVVRYPRERRNISQLDNIRVETDAGLVPVSNFVNLEPAPKVSLLRRVEGNRTMTIRSDVEPGILPDTKVQEIRQWMEDADLDPAVNITFTGEDEEQREAQDFLVKAFAVALFLMAIILVTQFNSFYSAFLILTAVILSTIGVMLGLLVTGQPFGIVMSGIGVIALAGIVVNNNIILIDTFDRIKLEAGTPLDAILRTCAQRFRPVMLTTITTILGLLPMVFAASIDLLNGTFSVGAPSSQWWTQLATAIVFGLTFSTLLTLVVTPSALLFRENIAAWWSRRRQKKHSSRSIARFSKQN</sequence>
<feature type="transmembrane region" description="Helical" evidence="1">
    <location>
        <begin position="428"/>
        <end position="448"/>
    </location>
</feature>
<feature type="transmembrane region" description="Helical" evidence="1">
    <location>
        <begin position="1008"/>
        <end position="1033"/>
    </location>
</feature>
<dbReference type="Proteomes" id="UP001595799">
    <property type="component" value="Unassembled WGS sequence"/>
</dbReference>
<keyword evidence="1" id="KW-1133">Transmembrane helix</keyword>
<evidence type="ECO:0000256" key="1">
    <source>
        <dbReference type="SAM" id="Phobius"/>
    </source>
</evidence>
<dbReference type="SUPFAM" id="SSF82693">
    <property type="entry name" value="Multidrug efflux transporter AcrB pore domain, PN1, PN2, PC1 and PC2 subdomains"/>
    <property type="match status" value="2"/>
</dbReference>
<dbReference type="Gene3D" id="3.30.70.1430">
    <property type="entry name" value="Multidrug efflux transporter AcrB pore domain"/>
    <property type="match status" value="2"/>
</dbReference>
<dbReference type="Gene3D" id="3.30.70.1320">
    <property type="entry name" value="Multidrug efflux transporter AcrB pore domain like"/>
    <property type="match status" value="1"/>
</dbReference>
<dbReference type="EMBL" id="JBHSCW010000003">
    <property type="protein sequence ID" value="MFC4351178.1"/>
    <property type="molecule type" value="Genomic_DNA"/>
</dbReference>
<dbReference type="RefSeq" id="WP_382421517.1">
    <property type="nucleotide sequence ID" value="NZ_JBHSCW010000003.1"/>
</dbReference>
<accession>A0ABV8UL43</accession>